<protein>
    <submittedName>
        <fullName evidence="2">Uncharacterized protein</fullName>
    </submittedName>
</protein>
<name>A0A329LU00_9BACL</name>
<comment type="caution">
    <text evidence="2">The sequence shown here is derived from an EMBL/GenBank/DDBJ whole genome shotgun (WGS) entry which is preliminary data.</text>
</comment>
<feature type="compositionally biased region" description="Basic and acidic residues" evidence="1">
    <location>
        <begin position="216"/>
        <end position="234"/>
    </location>
</feature>
<reference evidence="2 3" key="1">
    <citation type="journal article" date="2009" name="Int. J. Syst. Evol. Microbiol.">
        <title>Paenibacillus contaminans sp. nov., isolated from a contaminated laboratory plate.</title>
        <authorList>
            <person name="Chou J.H."/>
            <person name="Lee J.H."/>
            <person name="Lin M.C."/>
            <person name="Chang P.S."/>
            <person name="Arun A.B."/>
            <person name="Young C.C."/>
            <person name="Chen W.M."/>
        </authorList>
    </citation>
    <scope>NUCLEOTIDE SEQUENCE [LARGE SCALE GENOMIC DNA]</scope>
    <source>
        <strain evidence="2 3">CKOBP-6</strain>
    </source>
</reference>
<dbReference type="EMBL" id="QMFB01000037">
    <property type="protein sequence ID" value="RAV11465.1"/>
    <property type="molecule type" value="Genomic_DNA"/>
</dbReference>
<sequence length="277" mass="32464">MTPFEFAEQITSKYQTAQRRKAVLPNLIFLKPPSFRWQHVSPSRRREIAPVPIPSWNWNLGLHLHVNHHNHRLEQRTFSPFAINRTTSSFATTFLQPLWKVNNAFHSGTAIGAIQRSSSDISLHDEFARKKREFHSFHHHDHPSMHRTILQASRISSNRFSQSHVRTLARFQSDWRTNQFNFDSATTANRYSRSRTNASYSFNYSKPVSLELAKPQTERDDRPPFMQPERRSEAEASPAPQPTMQSTTPLIDMKRLSDEVYQAIERKLKLERQRKGY</sequence>
<proteinExistence type="predicted"/>
<feature type="region of interest" description="Disordered" evidence="1">
    <location>
        <begin position="211"/>
        <end position="254"/>
    </location>
</feature>
<accession>A0A329LU00</accession>
<organism evidence="2 3">
    <name type="scientific">Paenibacillus contaminans</name>
    <dbReference type="NCBI Taxonomy" id="450362"/>
    <lineage>
        <taxon>Bacteria</taxon>
        <taxon>Bacillati</taxon>
        <taxon>Bacillota</taxon>
        <taxon>Bacilli</taxon>
        <taxon>Bacillales</taxon>
        <taxon>Paenibacillaceae</taxon>
        <taxon>Paenibacillus</taxon>
    </lineage>
</organism>
<evidence type="ECO:0000313" key="3">
    <source>
        <dbReference type="Proteomes" id="UP000250369"/>
    </source>
</evidence>
<evidence type="ECO:0000256" key="1">
    <source>
        <dbReference type="SAM" id="MobiDB-lite"/>
    </source>
</evidence>
<dbReference type="RefSeq" id="WP_113035895.1">
    <property type="nucleotide sequence ID" value="NZ_QMFB01000037.1"/>
</dbReference>
<dbReference type="AlphaFoldDB" id="A0A329LU00"/>
<evidence type="ECO:0000313" key="2">
    <source>
        <dbReference type="EMBL" id="RAV11465.1"/>
    </source>
</evidence>
<keyword evidence="3" id="KW-1185">Reference proteome</keyword>
<dbReference type="Proteomes" id="UP000250369">
    <property type="component" value="Unassembled WGS sequence"/>
</dbReference>
<gene>
    <name evidence="2" type="ORF">DQG23_36065</name>
</gene>